<name>A0A6C0K916_9ZZZZ</name>
<keyword evidence="2" id="KW-0812">Transmembrane</keyword>
<evidence type="ECO:0000256" key="2">
    <source>
        <dbReference type="SAM" id="Phobius"/>
    </source>
</evidence>
<keyword evidence="2" id="KW-0472">Membrane</keyword>
<sequence>MNVLFNTLLLSQVGSVAKFLSFLAVAFLFMYFPIYLFPHMKISNILDLLDLLGLVLFAALLSYTIVYHTKVLLYNFIILGILSIIITFLPVEYIWIYYEAGLPIIVLFSYLLLLSPPIYDLYMYYNNKQTPKTAAGQIPTQPQSAGSSRKRRK</sequence>
<dbReference type="EMBL" id="MN740809">
    <property type="protein sequence ID" value="QHU12758.1"/>
    <property type="molecule type" value="Genomic_DNA"/>
</dbReference>
<feature type="transmembrane region" description="Helical" evidence="2">
    <location>
        <begin position="72"/>
        <end position="89"/>
    </location>
</feature>
<keyword evidence="2" id="KW-1133">Transmembrane helix</keyword>
<feature type="transmembrane region" description="Helical" evidence="2">
    <location>
        <begin position="16"/>
        <end position="36"/>
    </location>
</feature>
<evidence type="ECO:0000256" key="1">
    <source>
        <dbReference type="SAM" id="MobiDB-lite"/>
    </source>
</evidence>
<feature type="region of interest" description="Disordered" evidence="1">
    <location>
        <begin position="133"/>
        <end position="153"/>
    </location>
</feature>
<organism evidence="3">
    <name type="scientific">viral metagenome</name>
    <dbReference type="NCBI Taxonomy" id="1070528"/>
    <lineage>
        <taxon>unclassified sequences</taxon>
        <taxon>metagenomes</taxon>
        <taxon>organismal metagenomes</taxon>
    </lineage>
</organism>
<dbReference type="AlphaFoldDB" id="A0A6C0K916"/>
<protein>
    <submittedName>
        <fullName evidence="3">Uncharacterized protein</fullName>
    </submittedName>
</protein>
<accession>A0A6C0K916</accession>
<proteinExistence type="predicted"/>
<evidence type="ECO:0000313" key="3">
    <source>
        <dbReference type="EMBL" id="QHU12758.1"/>
    </source>
</evidence>
<reference evidence="3" key="1">
    <citation type="journal article" date="2020" name="Nature">
        <title>Giant virus diversity and host interactions through global metagenomics.</title>
        <authorList>
            <person name="Schulz F."/>
            <person name="Roux S."/>
            <person name="Paez-Espino D."/>
            <person name="Jungbluth S."/>
            <person name="Walsh D.A."/>
            <person name="Denef V.J."/>
            <person name="McMahon K.D."/>
            <person name="Konstantinidis K.T."/>
            <person name="Eloe-Fadrosh E.A."/>
            <person name="Kyrpides N.C."/>
            <person name="Woyke T."/>
        </authorList>
    </citation>
    <scope>NUCLEOTIDE SEQUENCE</scope>
    <source>
        <strain evidence="3">GVMAG-S-1101172-89</strain>
    </source>
</reference>
<feature type="transmembrane region" description="Helical" evidence="2">
    <location>
        <begin position="48"/>
        <end position="66"/>
    </location>
</feature>
<feature type="compositionally biased region" description="Polar residues" evidence="1">
    <location>
        <begin position="133"/>
        <end position="147"/>
    </location>
</feature>
<feature type="transmembrane region" description="Helical" evidence="2">
    <location>
        <begin position="96"/>
        <end position="119"/>
    </location>
</feature>